<proteinExistence type="predicted"/>
<protein>
    <submittedName>
        <fullName evidence="1">Putative tick transposon</fullName>
    </submittedName>
</protein>
<feature type="non-terminal residue" evidence="1">
    <location>
        <position position="1"/>
    </location>
</feature>
<dbReference type="EMBL" id="GEGO01003320">
    <property type="protein sequence ID" value="JAR92084.1"/>
    <property type="molecule type" value="Transcribed_RNA"/>
</dbReference>
<sequence length="145" mass="16497">ISVIWTPSHTETEVRGNAQAHHLAHEEANVCAMVSEDEHPDQQPDLPTPLTAYKNITTCYWEQRCTLPPPHCTLDKGEQVKWRLLQTNTCPTPSRLNLLLPQLYPSPTCPNCQQDQGTIYHMVLACPKHPKPQVAAQLQNRFNPW</sequence>
<organism evidence="1">
    <name type="scientific">Ixodes ricinus</name>
    <name type="common">Common tick</name>
    <name type="synonym">Acarus ricinus</name>
    <dbReference type="NCBI Taxonomy" id="34613"/>
    <lineage>
        <taxon>Eukaryota</taxon>
        <taxon>Metazoa</taxon>
        <taxon>Ecdysozoa</taxon>
        <taxon>Arthropoda</taxon>
        <taxon>Chelicerata</taxon>
        <taxon>Arachnida</taxon>
        <taxon>Acari</taxon>
        <taxon>Parasitiformes</taxon>
        <taxon>Ixodida</taxon>
        <taxon>Ixodoidea</taxon>
        <taxon>Ixodidae</taxon>
        <taxon>Ixodinae</taxon>
        <taxon>Ixodes</taxon>
    </lineage>
</organism>
<feature type="non-terminal residue" evidence="1">
    <location>
        <position position="145"/>
    </location>
</feature>
<evidence type="ECO:0000313" key="1">
    <source>
        <dbReference type="EMBL" id="JAR92084.1"/>
    </source>
</evidence>
<name>A0A147BMT5_IXORI</name>
<dbReference type="AlphaFoldDB" id="A0A147BMT5"/>
<reference evidence="1" key="1">
    <citation type="journal article" date="2018" name="PLoS Negl. Trop. Dis.">
        <title>Sialome diversity of ticks revealed by RNAseq of single tick salivary glands.</title>
        <authorList>
            <person name="Perner J."/>
            <person name="Kropackova S."/>
            <person name="Kopacek P."/>
            <person name="Ribeiro J.M."/>
        </authorList>
    </citation>
    <scope>NUCLEOTIDE SEQUENCE</scope>
    <source>
        <strain evidence="1">Siblings of single egg batch collected in Ceske Budejovice</strain>
        <tissue evidence="1">Salivary glands</tissue>
    </source>
</reference>
<accession>A0A147BMT5</accession>